<protein>
    <submittedName>
        <fullName evidence="1">Uncharacterized protein</fullName>
    </submittedName>
</protein>
<evidence type="ECO:0000313" key="1">
    <source>
        <dbReference type="EMBL" id="KKR03121.1"/>
    </source>
</evidence>
<comment type="caution">
    <text evidence="1">The sequence shown here is derived from an EMBL/GenBank/DDBJ whole genome shotgun (WGS) entry which is preliminary data.</text>
</comment>
<dbReference type="Proteomes" id="UP000033935">
    <property type="component" value="Unassembled WGS sequence"/>
</dbReference>
<evidence type="ECO:0000313" key="2">
    <source>
        <dbReference type="Proteomes" id="UP000033935"/>
    </source>
</evidence>
<sequence length="420" mass="48958">MAERIRDILSTMKLSPQESPKQNLEIESLIKESESLWLERNIEKYPIYFTGSEKAKQEIEKKIVESKEPFVITKRQTENGYKMLALSPSAAYGLIDGDDAKVVAGVFSFLQEEIRPKLGYYPEKFMISLKEICERLYMEKTGPNYKFIVRALRTVSGCAILQTDFFETRTKKGKKSCILTEKELRILSSVEIRKKDRLIDKGLKNKEYSIEIKLEDWIIQNLENYFSTKIDKELYFKKLDSQRARRLYTRLCSENFRKETELLTPEIVELLWITDGDSRNRKKSITRALDPLVETGFLESYTFDWDKIAFVFSKVRQQKNVILDPGEKTRIDSITLRILEVIGGIQSERLFRKIAQGVPEDVVSLCLSQVKELSHEGKIKESMVGYFVTLIAKECEKRGLKVPFKRKENTLKQVEKDGYR</sequence>
<organism evidence="1 2">
    <name type="scientific">Candidatus Uhrbacteria bacterium GW2011_GWF2_39_13</name>
    <dbReference type="NCBI Taxonomy" id="1618995"/>
    <lineage>
        <taxon>Bacteria</taxon>
        <taxon>Candidatus Uhriibacteriota</taxon>
    </lineage>
</organism>
<name>A0A0G0MRS2_9BACT</name>
<reference evidence="1 2" key="1">
    <citation type="journal article" date="2015" name="Nature">
        <title>rRNA introns, odd ribosomes, and small enigmatic genomes across a large radiation of phyla.</title>
        <authorList>
            <person name="Brown C.T."/>
            <person name="Hug L.A."/>
            <person name="Thomas B.C."/>
            <person name="Sharon I."/>
            <person name="Castelle C.J."/>
            <person name="Singh A."/>
            <person name="Wilkins M.J."/>
            <person name="Williams K.H."/>
            <person name="Banfield J.F."/>
        </authorList>
    </citation>
    <scope>NUCLEOTIDE SEQUENCE [LARGE SCALE GENOMIC DNA]</scope>
</reference>
<dbReference type="AlphaFoldDB" id="A0A0G0MRS2"/>
<gene>
    <name evidence="1" type="ORF">UT30_C0038G0007</name>
</gene>
<accession>A0A0G0MRS2</accession>
<dbReference type="EMBL" id="LBWG01000038">
    <property type="protein sequence ID" value="KKR03121.1"/>
    <property type="molecule type" value="Genomic_DNA"/>
</dbReference>
<proteinExistence type="predicted"/>